<reference evidence="13 14" key="2">
    <citation type="submission" date="2012-02" db="EMBL/GenBank/DDBJ databases">
        <title>Improved High-Quality Draft sequence of Desulfobacter postgatei 2ac9.</title>
        <authorList>
            <consortium name="US DOE Joint Genome Institute"/>
            <person name="Lucas S."/>
            <person name="Han J."/>
            <person name="Lapidus A."/>
            <person name="Cheng J.-F."/>
            <person name="Goodwin L."/>
            <person name="Pitluck S."/>
            <person name="Peters L."/>
            <person name="Ovchinnikova G."/>
            <person name="Held B."/>
            <person name="Detter J.C."/>
            <person name="Han C."/>
            <person name="Tapia R."/>
            <person name="Land M."/>
            <person name="Hauser L."/>
            <person name="Kyrpides N."/>
            <person name="Ivanova N."/>
            <person name="Pagani I."/>
            <person name="Orellana R."/>
            <person name="Lovley D."/>
            <person name="Woyke T."/>
        </authorList>
    </citation>
    <scope>NUCLEOTIDE SEQUENCE [LARGE SCALE GENOMIC DNA]</scope>
    <source>
        <strain evidence="13 14">2ac9</strain>
    </source>
</reference>
<keyword evidence="5" id="KW-0547">Nucleotide-binding</keyword>
<gene>
    <name evidence="13" type="ORF">DespoDRAFT_02977</name>
</gene>
<comment type="catalytic activity">
    <reaction evidence="1">
        <text>ATP + protein L-histidine = ADP + protein N-phospho-L-histidine.</text>
        <dbReference type="EC" id="2.7.13.3"/>
    </reaction>
</comment>
<dbReference type="PROSITE" id="PS50109">
    <property type="entry name" value="HIS_KIN"/>
    <property type="match status" value="1"/>
</dbReference>
<proteinExistence type="predicted"/>
<reference evidence="13 14" key="1">
    <citation type="submission" date="2011-09" db="EMBL/GenBank/DDBJ databases">
        <authorList>
            <consortium name="US DOE Joint Genome Institute (JGI-PGF)"/>
            <person name="Lucas S."/>
            <person name="Han J."/>
            <person name="Lapidus A."/>
            <person name="Cheng J.-F."/>
            <person name="Goodwin L."/>
            <person name="Pitluck S."/>
            <person name="Peters L."/>
            <person name="Land M.L."/>
            <person name="Hauser L."/>
            <person name="Orellana R."/>
            <person name="Lovley D."/>
            <person name="Woyke T.J."/>
        </authorList>
    </citation>
    <scope>NUCLEOTIDE SEQUENCE [LARGE SCALE GENOMIC DNA]</scope>
    <source>
        <strain evidence="13 14">2ac9</strain>
    </source>
</reference>
<dbReference type="EC" id="2.7.13.3" evidence="2"/>
<evidence type="ECO:0000256" key="4">
    <source>
        <dbReference type="ARBA" id="ARBA00022679"/>
    </source>
</evidence>
<dbReference type="SMART" id="SM00387">
    <property type="entry name" value="HATPase_c"/>
    <property type="match status" value="1"/>
</dbReference>
<evidence type="ECO:0000256" key="5">
    <source>
        <dbReference type="ARBA" id="ARBA00022741"/>
    </source>
</evidence>
<dbReference type="AlphaFoldDB" id="I5B5N0"/>
<dbReference type="Gene3D" id="3.30.565.10">
    <property type="entry name" value="Histidine kinase-like ATPase, C-terminal domain"/>
    <property type="match status" value="1"/>
</dbReference>
<dbReference type="Gene3D" id="3.40.50.2300">
    <property type="match status" value="1"/>
</dbReference>
<dbReference type="SMART" id="SM00448">
    <property type="entry name" value="REC"/>
    <property type="match status" value="1"/>
</dbReference>
<evidence type="ECO:0000256" key="7">
    <source>
        <dbReference type="ARBA" id="ARBA00022840"/>
    </source>
</evidence>
<dbReference type="PROSITE" id="PS50113">
    <property type="entry name" value="PAC"/>
    <property type="match status" value="1"/>
</dbReference>
<dbReference type="PROSITE" id="PS50110">
    <property type="entry name" value="RESPONSE_REGULATORY"/>
    <property type="match status" value="1"/>
</dbReference>
<dbReference type="InterPro" id="IPR004358">
    <property type="entry name" value="Sig_transdc_His_kin-like_C"/>
</dbReference>
<feature type="domain" description="PAC" evidence="12">
    <location>
        <begin position="35"/>
        <end position="87"/>
    </location>
</feature>
<dbReference type="PANTHER" id="PTHR43065">
    <property type="entry name" value="SENSOR HISTIDINE KINASE"/>
    <property type="match status" value="1"/>
</dbReference>
<evidence type="ECO:0000256" key="6">
    <source>
        <dbReference type="ARBA" id="ARBA00022777"/>
    </source>
</evidence>
<dbReference type="Pfam" id="PF13188">
    <property type="entry name" value="PAS_8"/>
    <property type="match status" value="1"/>
</dbReference>
<dbReference type="EMBL" id="CM001488">
    <property type="protein sequence ID" value="EIM64793.1"/>
    <property type="molecule type" value="Genomic_DNA"/>
</dbReference>
<keyword evidence="6 13" id="KW-0418">Kinase</keyword>
<dbReference type="eggNOG" id="COG0784">
    <property type="taxonomic scope" value="Bacteria"/>
</dbReference>
<evidence type="ECO:0000256" key="2">
    <source>
        <dbReference type="ARBA" id="ARBA00012438"/>
    </source>
</evidence>
<feature type="modified residue" description="4-aspartylphosphate" evidence="9">
    <location>
        <position position="512"/>
    </location>
</feature>
<dbReference type="SUPFAM" id="SSF52172">
    <property type="entry name" value="CheY-like"/>
    <property type="match status" value="1"/>
</dbReference>
<dbReference type="InterPro" id="IPR003661">
    <property type="entry name" value="HisK_dim/P_dom"/>
</dbReference>
<dbReference type="Gene3D" id="1.10.287.130">
    <property type="match status" value="1"/>
</dbReference>
<evidence type="ECO:0000313" key="13">
    <source>
        <dbReference type="EMBL" id="EIM64793.1"/>
    </source>
</evidence>
<dbReference type="SUPFAM" id="SSF55874">
    <property type="entry name" value="ATPase domain of HSP90 chaperone/DNA topoisomerase II/histidine kinase"/>
    <property type="match status" value="1"/>
</dbReference>
<evidence type="ECO:0000256" key="9">
    <source>
        <dbReference type="PROSITE-ProRule" id="PRU00169"/>
    </source>
</evidence>
<dbReference type="Gene3D" id="3.30.450.20">
    <property type="entry name" value="PAS domain"/>
    <property type="match status" value="2"/>
</dbReference>
<dbReference type="Pfam" id="PF00072">
    <property type="entry name" value="Response_reg"/>
    <property type="match status" value="1"/>
</dbReference>
<dbReference type="SUPFAM" id="SSF55785">
    <property type="entry name" value="PYP-like sensor domain (PAS domain)"/>
    <property type="match status" value="2"/>
</dbReference>
<evidence type="ECO:0000259" key="12">
    <source>
        <dbReference type="PROSITE" id="PS50113"/>
    </source>
</evidence>
<dbReference type="InterPro" id="IPR035965">
    <property type="entry name" value="PAS-like_dom_sf"/>
</dbReference>
<keyword evidence="14" id="KW-1185">Reference proteome</keyword>
<dbReference type="InterPro" id="IPR000014">
    <property type="entry name" value="PAS"/>
</dbReference>
<keyword evidence="8" id="KW-0902">Two-component regulatory system</keyword>
<dbReference type="InterPro" id="IPR011006">
    <property type="entry name" value="CheY-like_superfamily"/>
</dbReference>
<dbReference type="GO" id="GO:0000155">
    <property type="term" value="F:phosphorelay sensor kinase activity"/>
    <property type="evidence" value="ECO:0007669"/>
    <property type="project" value="InterPro"/>
</dbReference>
<feature type="domain" description="Histidine kinase" evidence="10">
    <location>
        <begin position="218"/>
        <end position="441"/>
    </location>
</feature>
<dbReference type="HOGENOM" id="CLU_000445_114_51_7"/>
<dbReference type="InterPro" id="IPR036097">
    <property type="entry name" value="HisK_dim/P_sf"/>
</dbReference>
<dbReference type="InterPro" id="IPR003594">
    <property type="entry name" value="HATPase_dom"/>
</dbReference>
<sequence>MGRNWFDLFIPENLREDVRKVFHSVMGQKDTLGFLNFENEILGKSGQVFNVAWSNVLTKDVEGNVVDVTCLGVDLTERRRSEDKLRKSEIKYRTMMEAIKDPVYICSEDFIIQYMNQAMIDRVGRDATGELCYQALHRFDRKCRWCKYGETFQAGHAEKNIFSPLDKSSFNVSTTVFVNESGSLSKLSVFRDTTELIELQKRLQQAQKMEAIGNLAGGIAHDFNNILFPIIGMSEMLMEDLSSGSLEYKYAHAIYKAGHRAKELVAQILAFSRQSDQKKMPIRFQDILEEVLKLCRATIPANIKIEHKIQRNCGFIMGNATQLHQVGMNLITNAYHAVQEKNGKIIVALEEIKIDRTNLTDTGIHSGKYLLFTVSDDGTGMTDKVKNKIFEPYFTTKEQGKGTGLGLAVVYGIVKEYGGEIEVQTQIGSGTIFSVYLPLMSQSENQGAAEIKTEIKMGHEHILLVDDDAAVANLEQQILERLGYQITMRTGSLDAVEVFRSNPDAFDIVITDMTMPNMTGDQLAEKILSIKPDIPIVICTGFSERINKEQAEAIGVKGFLMKPVVKSDFASMVRKVLDDAKSENKG</sequence>
<feature type="domain" description="Response regulatory" evidence="11">
    <location>
        <begin position="461"/>
        <end position="577"/>
    </location>
</feature>
<dbReference type="Pfam" id="PF00512">
    <property type="entry name" value="HisKA"/>
    <property type="match status" value="1"/>
</dbReference>
<evidence type="ECO:0000256" key="8">
    <source>
        <dbReference type="ARBA" id="ARBA00023012"/>
    </source>
</evidence>
<evidence type="ECO:0000256" key="1">
    <source>
        <dbReference type="ARBA" id="ARBA00000085"/>
    </source>
</evidence>
<protein>
    <recommendedName>
        <fullName evidence="2">histidine kinase</fullName>
        <ecNumber evidence="2">2.7.13.3</ecNumber>
    </recommendedName>
</protein>
<dbReference type="SUPFAM" id="SSF47384">
    <property type="entry name" value="Homodimeric domain of signal transducing histidine kinase"/>
    <property type="match status" value="1"/>
</dbReference>
<evidence type="ECO:0000313" key="14">
    <source>
        <dbReference type="Proteomes" id="UP000005778"/>
    </source>
</evidence>
<keyword evidence="3 9" id="KW-0597">Phosphoprotein</keyword>
<dbReference type="InterPro" id="IPR036890">
    <property type="entry name" value="HATPase_C_sf"/>
</dbReference>
<evidence type="ECO:0000259" key="11">
    <source>
        <dbReference type="PROSITE" id="PS50110"/>
    </source>
</evidence>
<evidence type="ECO:0000256" key="3">
    <source>
        <dbReference type="ARBA" id="ARBA00022553"/>
    </source>
</evidence>
<dbReference type="eggNOG" id="COG4191">
    <property type="taxonomic scope" value="Bacteria"/>
</dbReference>
<dbReference type="InterPro" id="IPR000700">
    <property type="entry name" value="PAS-assoc_C"/>
</dbReference>
<dbReference type="STRING" id="879212.DespoDRAFT_02977"/>
<dbReference type="SMART" id="SM00388">
    <property type="entry name" value="HisKA"/>
    <property type="match status" value="1"/>
</dbReference>
<dbReference type="InterPro" id="IPR005467">
    <property type="entry name" value="His_kinase_dom"/>
</dbReference>
<name>I5B5N0_9BACT</name>
<dbReference type="Proteomes" id="UP000005778">
    <property type="component" value="Chromosome"/>
</dbReference>
<accession>I5B5N0</accession>
<dbReference type="CDD" id="cd00156">
    <property type="entry name" value="REC"/>
    <property type="match status" value="1"/>
</dbReference>
<evidence type="ECO:0000259" key="10">
    <source>
        <dbReference type="PROSITE" id="PS50109"/>
    </source>
</evidence>
<keyword evidence="7" id="KW-0067">ATP-binding</keyword>
<dbReference type="PRINTS" id="PR00344">
    <property type="entry name" value="BCTRLSENSOR"/>
</dbReference>
<dbReference type="InterPro" id="IPR001789">
    <property type="entry name" value="Sig_transdc_resp-reg_receiver"/>
</dbReference>
<organism evidence="13 14">
    <name type="scientific">Desulfobacter postgatei 2ac9</name>
    <dbReference type="NCBI Taxonomy" id="879212"/>
    <lineage>
        <taxon>Bacteria</taxon>
        <taxon>Pseudomonadati</taxon>
        <taxon>Thermodesulfobacteriota</taxon>
        <taxon>Desulfobacteria</taxon>
        <taxon>Desulfobacterales</taxon>
        <taxon>Desulfobacteraceae</taxon>
        <taxon>Desulfobacter</taxon>
    </lineage>
</organism>
<dbReference type="Pfam" id="PF02518">
    <property type="entry name" value="HATPase_c"/>
    <property type="match status" value="1"/>
</dbReference>
<dbReference type="CDD" id="cd00082">
    <property type="entry name" value="HisKA"/>
    <property type="match status" value="1"/>
</dbReference>
<dbReference type="GO" id="GO:0005524">
    <property type="term" value="F:ATP binding"/>
    <property type="evidence" value="ECO:0007669"/>
    <property type="project" value="UniProtKB-KW"/>
</dbReference>
<dbReference type="PANTHER" id="PTHR43065:SF46">
    <property type="entry name" value="C4-DICARBOXYLATE TRANSPORT SENSOR PROTEIN DCTB"/>
    <property type="match status" value="1"/>
</dbReference>
<keyword evidence="4" id="KW-0808">Transferase</keyword>